<dbReference type="GO" id="GO:0008878">
    <property type="term" value="F:glucose-1-phosphate adenylyltransferase activity"/>
    <property type="evidence" value="ECO:0007669"/>
    <property type="project" value="UniProtKB-EC"/>
</dbReference>
<evidence type="ECO:0000313" key="5">
    <source>
        <dbReference type="EMBL" id="MBC8586344.1"/>
    </source>
</evidence>
<dbReference type="InterPro" id="IPR011004">
    <property type="entry name" value="Trimer_LpxA-like_sf"/>
</dbReference>
<dbReference type="Gene3D" id="3.90.550.10">
    <property type="entry name" value="Spore Coat Polysaccharide Biosynthesis Protein SpsA, Chain A"/>
    <property type="match status" value="1"/>
</dbReference>
<dbReference type="InterPro" id="IPR056818">
    <property type="entry name" value="GlmU/GlgC-like_hexapep"/>
</dbReference>
<dbReference type="Proteomes" id="UP000623678">
    <property type="component" value="Unassembled WGS sequence"/>
</dbReference>
<dbReference type="SUPFAM" id="SSF51161">
    <property type="entry name" value="Trimeric LpxA-like enzymes"/>
    <property type="match status" value="1"/>
</dbReference>
<dbReference type="InterPro" id="IPR029044">
    <property type="entry name" value="Nucleotide-diphossugar_trans"/>
</dbReference>
<dbReference type="CDD" id="cd04651">
    <property type="entry name" value="LbH_G1P_AT_C"/>
    <property type="match status" value="1"/>
</dbReference>
<feature type="domain" description="Glucose-1-phosphate adenylyltransferase/Bifunctional protein GlmU-like C-terminal hexapeptide" evidence="4">
    <location>
        <begin position="290"/>
        <end position="362"/>
    </location>
</feature>
<evidence type="ECO:0000256" key="1">
    <source>
        <dbReference type="ARBA" id="ARBA00010443"/>
    </source>
</evidence>
<dbReference type="GO" id="GO:0005978">
    <property type="term" value="P:glycogen biosynthetic process"/>
    <property type="evidence" value="ECO:0007669"/>
    <property type="project" value="UniProtKB-KW"/>
</dbReference>
<keyword evidence="5" id="KW-0808">Transferase</keyword>
<accession>A0A926EU24</accession>
<sequence length="375" mass="41867">MRENKALGILFSNMHDSILGELTELRTTGSVPYGGRYRLIDFALSSMVNSDIMDIGIITKSNYQSLMDHVGAGRAYDLARKRGGLRILPPFASTNASGIYRGRLEALTNATEFIRRNDAKYVVLGDCDLIANIDLRQVINQHIHTGAYATLVYKKEEVFPEDIRDTIVLGIEEQTDNIIDIRHHPDVKGEQNVFLNLAVFEKNVLEKIISDGKSHGHYSMMRSVLQPGIGKLNLKGYEFTGYSHKISSMKSYFAANMELLDLEVRTALFPKNKPIYTKVRDQVPVKYGLNAQVSNSLIADGCVIHGKVENCVVFRGAKVGRGATIKNCIVMQNTIIGDNAYLEYVITDKDVLISDSRTLVGYETYPTYITKGSRV</sequence>
<dbReference type="SUPFAM" id="SSF53448">
    <property type="entry name" value="Nucleotide-diphospho-sugar transferases"/>
    <property type="match status" value="1"/>
</dbReference>
<dbReference type="EC" id="2.7.7.27" evidence="5"/>
<organism evidence="5 6">
    <name type="scientific">Youxingia wuxianensis</name>
    <dbReference type="NCBI Taxonomy" id="2763678"/>
    <lineage>
        <taxon>Bacteria</taxon>
        <taxon>Bacillati</taxon>
        <taxon>Bacillota</taxon>
        <taxon>Clostridia</taxon>
        <taxon>Eubacteriales</taxon>
        <taxon>Oscillospiraceae</taxon>
        <taxon>Youxingia</taxon>
    </lineage>
</organism>
<comment type="caution">
    <text evidence="5">The sequence shown here is derived from an EMBL/GenBank/DDBJ whole genome shotgun (WGS) entry which is preliminary data.</text>
</comment>
<dbReference type="EMBL" id="JACRTD010000010">
    <property type="protein sequence ID" value="MBC8586344.1"/>
    <property type="molecule type" value="Genomic_DNA"/>
</dbReference>
<dbReference type="InterPro" id="IPR011831">
    <property type="entry name" value="ADP-Glc_PPase"/>
</dbReference>
<dbReference type="Pfam" id="PF00483">
    <property type="entry name" value="NTP_transferase"/>
    <property type="match status" value="1"/>
</dbReference>
<evidence type="ECO:0000259" key="4">
    <source>
        <dbReference type="Pfam" id="PF24894"/>
    </source>
</evidence>
<evidence type="ECO:0000259" key="3">
    <source>
        <dbReference type="Pfam" id="PF00483"/>
    </source>
</evidence>
<dbReference type="NCBIfam" id="TIGR02092">
    <property type="entry name" value="glgD"/>
    <property type="match status" value="1"/>
</dbReference>
<dbReference type="InterPro" id="IPR011832">
    <property type="entry name" value="GlgDAde_trans"/>
</dbReference>
<keyword evidence="2" id="KW-0320">Glycogen biosynthesis</keyword>
<feature type="domain" description="Nucleotidyl transferase" evidence="3">
    <location>
        <begin position="21"/>
        <end position="259"/>
    </location>
</feature>
<dbReference type="RefSeq" id="WP_262396066.1">
    <property type="nucleotide sequence ID" value="NZ_JACRTD010000010.1"/>
</dbReference>
<proteinExistence type="inferred from homology"/>
<evidence type="ECO:0000313" key="6">
    <source>
        <dbReference type="Proteomes" id="UP000623678"/>
    </source>
</evidence>
<dbReference type="Pfam" id="PF24894">
    <property type="entry name" value="Hexapep_GlmU"/>
    <property type="match status" value="1"/>
</dbReference>
<protein>
    <submittedName>
        <fullName evidence="5">Glucose-1-phosphate adenylyltransferase subunit GlgD</fullName>
        <ecNumber evidence="5">2.7.7.27</ecNumber>
    </submittedName>
</protein>
<gene>
    <name evidence="5" type="primary">glgD</name>
    <name evidence="5" type="ORF">H8705_12215</name>
</gene>
<evidence type="ECO:0000256" key="2">
    <source>
        <dbReference type="ARBA" id="ARBA00023056"/>
    </source>
</evidence>
<name>A0A926EU24_9FIRM</name>
<keyword evidence="5" id="KW-0548">Nucleotidyltransferase</keyword>
<dbReference type="Gene3D" id="2.160.10.10">
    <property type="entry name" value="Hexapeptide repeat proteins"/>
    <property type="match status" value="1"/>
</dbReference>
<keyword evidence="6" id="KW-1185">Reference proteome</keyword>
<comment type="similarity">
    <text evidence="1">Belongs to the bacterial/plant glucose-1-phosphate adenylyltransferase family.</text>
</comment>
<dbReference type="InterPro" id="IPR005835">
    <property type="entry name" value="NTP_transferase_dom"/>
</dbReference>
<dbReference type="PANTHER" id="PTHR43523:SF6">
    <property type="entry name" value="GLYCOGEN BIOSYNTHESIS PROTEIN GLGD"/>
    <property type="match status" value="1"/>
</dbReference>
<dbReference type="AlphaFoldDB" id="A0A926EU24"/>
<reference evidence="5" key="1">
    <citation type="submission" date="2020-08" db="EMBL/GenBank/DDBJ databases">
        <title>Genome public.</title>
        <authorList>
            <person name="Liu C."/>
            <person name="Sun Q."/>
        </authorList>
    </citation>
    <scope>NUCLEOTIDE SEQUENCE</scope>
    <source>
        <strain evidence="5">NSJ-64</strain>
    </source>
</reference>
<dbReference type="PANTHER" id="PTHR43523">
    <property type="entry name" value="GLUCOSE-1-PHOSPHATE ADENYLYLTRANSFERASE-RELATED"/>
    <property type="match status" value="1"/>
</dbReference>